<keyword evidence="1" id="KW-0812">Transmembrane</keyword>
<organism evidence="2 3">
    <name type="scientific">Pseudidiomarina aestuarii</name>
    <dbReference type="NCBI Taxonomy" id="624146"/>
    <lineage>
        <taxon>Bacteria</taxon>
        <taxon>Pseudomonadati</taxon>
        <taxon>Pseudomonadota</taxon>
        <taxon>Gammaproteobacteria</taxon>
        <taxon>Alteromonadales</taxon>
        <taxon>Idiomarinaceae</taxon>
        <taxon>Pseudidiomarina</taxon>
    </lineage>
</organism>
<proteinExistence type="predicted"/>
<gene>
    <name evidence="2" type="ORF">CWE22_10705</name>
</gene>
<keyword evidence="1" id="KW-1133">Transmembrane helix</keyword>
<sequence length="301" mass="35161">MEIILQNLIDFDLENAFKLINSQFISTVIGALFGAFAGAFAAHKIAINGRRREFLEVQLRSTNVAITSVFLTCNSVLGLKGQHVQNLYLQFLSDKERCQTALKNRDLSDKQIHFEMDFKIFHMPFVPFDDVSRLMQRELSLKGRPLALVSTLQSSLDLLRQSIEHRNDLINNYKSTFEELSHRQMLSVYFGFPLPNGSVNQEYSDTVQAIYQYADDVIFFSSFLCSDLVEHGERIREQYKKEFRRWLEKTTIPNFDTGRAKELQPNQADYEDWLKMFQEHPKEPSWLDRIRLLKGFLKITK</sequence>
<dbReference type="AlphaFoldDB" id="A0A7Z6ZS22"/>
<accession>A0A7Z6ZS22</accession>
<keyword evidence="1" id="KW-0472">Membrane</keyword>
<evidence type="ECO:0000313" key="2">
    <source>
        <dbReference type="EMBL" id="RUO39214.1"/>
    </source>
</evidence>
<evidence type="ECO:0000256" key="1">
    <source>
        <dbReference type="SAM" id="Phobius"/>
    </source>
</evidence>
<dbReference type="Proteomes" id="UP000287766">
    <property type="component" value="Unassembled WGS sequence"/>
</dbReference>
<protein>
    <submittedName>
        <fullName evidence="2">Uncharacterized protein</fullName>
    </submittedName>
</protein>
<name>A0A7Z6ZS22_9GAMM</name>
<feature type="transmembrane region" description="Helical" evidence="1">
    <location>
        <begin position="20"/>
        <end position="42"/>
    </location>
</feature>
<keyword evidence="3" id="KW-1185">Reference proteome</keyword>
<evidence type="ECO:0000313" key="3">
    <source>
        <dbReference type="Proteomes" id="UP000287766"/>
    </source>
</evidence>
<comment type="caution">
    <text evidence="2">The sequence shown here is derived from an EMBL/GenBank/DDBJ whole genome shotgun (WGS) entry which is preliminary data.</text>
</comment>
<reference evidence="3" key="1">
    <citation type="journal article" date="2018" name="Front. Microbiol.">
        <title>Genome-Based Analysis Reveals the Taxonomy and Diversity of the Family Idiomarinaceae.</title>
        <authorList>
            <person name="Liu Y."/>
            <person name="Lai Q."/>
            <person name="Shao Z."/>
        </authorList>
    </citation>
    <scope>NUCLEOTIDE SEQUENCE [LARGE SCALE GENOMIC DNA]</scope>
    <source>
        <strain evidence="3">KYW314</strain>
    </source>
</reference>
<dbReference type="RefSeq" id="WP_169931478.1">
    <property type="nucleotide sequence ID" value="NZ_PIPR01000003.1"/>
</dbReference>
<dbReference type="EMBL" id="PIPR01000003">
    <property type="protein sequence ID" value="RUO39214.1"/>
    <property type="molecule type" value="Genomic_DNA"/>
</dbReference>